<proteinExistence type="predicted"/>
<protein>
    <submittedName>
        <fullName evidence="1">Unannotated protein</fullName>
    </submittedName>
</protein>
<accession>A0A6J6I3T3</accession>
<dbReference type="EMBL" id="CAEZUP010000080">
    <property type="protein sequence ID" value="CAB4618519.1"/>
    <property type="molecule type" value="Genomic_DNA"/>
</dbReference>
<dbReference type="AlphaFoldDB" id="A0A6J6I3T3"/>
<gene>
    <name evidence="1" type="ORF">UFOPK1835_01585</name>
</gene>
<sequence>MPAAPGVSTTPVPVMERIVNVAVSVAEGFATDKVAAFTSPVANDPTSHRVATTGTPIV</sequence>
<name>A0A6J6I3T3_9ZZZZ</name>
<evidence type="ECO:0000313" key="1">
    <source>
        <dbReference type="EMBL" id="CAB4618519.1"/>
    </source>
</evidence>
<reference evidence="1" key="1">
    <citation type="submission" date="2020-05" db="EMBL/GenBank/DDBJ databases">
        <authorList>
            <person name="Chiriac C."/>
            <person name="Salcher M."/>
            <person name="Ghai R."/>
            <person name="Kavagutti S V."/>
        </authorList>
    </citation>
    <scope>NUCLEOTIDE SEQUENCE</scope>
</reference>
<organism evidence="1">
    <name type="scientific">freshwater metagenome</name>
    <dbReference type="NCBI Taxonomy" id="449393"/>
    <lineage>
        <taxon>unclassified sequences</taxon>
        <taxon>metagenomes</taxon>
        <taxon>ecological metagenomes</taxon>
    </lineage>
</organism>